<keyword evidence="2" id="KW-1185">Reference proteome</keyword>
<dbReference type="Proteomes" id="UP001549749">
    <property type="component" value="Unassembled WGS sequence"/>
</dbReference>
<comment type="caution">
    <text evidence="1">The sequence shown here is derived from an EMBL/GenBank/DDBJ whole genome shotgun (WGS) entry which is preliminary data.</text>
</comment>
<dbReference type="EMBL" id="JBEXAC010000002">
    <property type="protein sequence ID" value="MET7000723.1"/>
    <property type="molecule type" value="Genomic_DNA"/>
</dbReference>
<sequence length="134" mass="15535">MLRNSEQQIDAIVKGIKAKGYVGWFWEKGRIVDLSEALTNVCIRGFSSLQLQTFVQFEESDTKALLCKFNFENTRLHGIRLRQFTVEQRNTNQAKLLVAHTININRLSDIPNKPSVVERINGPNMRVKKSRYRI</sequence>
<name>A0ABV2TCG4_9BACT</name>
<evidence type="ECO:0000313" key="2">
    <source>
        <dbReference type="Proteomes" id="UP001549749"/>
    </source>
</evidence>
<evidence type="ECO:0000313" key="1">
    <source>
        <dbReference type="EMBL" id="MET7000723.1"/>
    </source>
</evidence>
<reference evidence="1 2" key="1">
    <citation type="submission" date="2024-06" db="EMBL/GenBank/DDBJ databases">
        <title>Chitinophaga defluvii sp. nov., isolated from municipal sewage.</title>
        <authorList>
            <person name="Zhang L."/>
        </authorList>
    </citation>
    <scope>NUCLEOTIDE SEQUENCE [LARGE SCALE GENOMIC DNA]</scope>
    <source>
        <strain evidence="1 2">H8</strain>
    </source>
</reference>
<dbReference type="RefSeq" id="WP_354663275.1">
    <property type="nucleotide sequence ID" value="NZ_JBEXAC010000002.1"/>
</dbReference>
<organism evidence="1 2">
    <name type="scientific">Chitinophaga defluvii</name>
    <dbReference type="NCBI Taxonomy" id="3163343"/>
    <lineage>
        <taxon>Bacteria</taxon>
        <taxon>Pseudomonadati</taxon>
        <taxon>Bacteroidota</taxon>
        <taxon>Chitinophagia</taxon>
        <taxon>Chitinophagales</taxon>
        <taxon>Chitinophagaceae</taxon>
        <taxon>Chitinophaga</taxon>
    </lineage>
</organism>
<gene>
    <name evidence="1" type="ORF">ABR189_25290</name>
</gene>
<protein>
    <submittedName>
        <fullName evidence="1">Uncharacterized protein</fullName>
    </submittedName>
</protein>
<proteinExistence type="predicted"/>
<accession>A0ABV2TCG4</accession>